<keyword evidence="2" id="KW-1185">Reference proteome</keyword>
<gene>
    <name evidence="1" type="ORF">MLD38_000947</name>
</gene>
<name>A0ACB9SB57_9MYRT</name>
<evidence type="ECO:0000313" key="1">
    <source>
        <dbReference type="EMBL" id="KAI4388635.1"/>
    </source>
</evidence>
<accession>A0ACB9SB57</accession>
<reference evidence="2" key="1">
    <citation type="journal article" date="2023" name="Front. Plant Sci.">
        <title>Chromosomal-level genome assembly of Melastoma candidum provides insights into trichome evolution.</title>
        <authorList>
            <person name="Zhong Y."/>
            <person name="Wu W."/>
            <person name="Sun C."/>
            <person name="Zou P."/>
            <person name="Liu Y."/>
            <person name="Dai S."/>
            <person name="Zhou R."/>
        </authorList>
    </citation>
    <scope>NUCLEOTIDE SEQUENCE [LARGE SCALE GENOMIC DNA]</scope>
</reference>
<proteinExistence type="predicted"/>
<dbReference type="Proteomes" id="UP001057402">
    <property type="component" value="Chromosome 1"/>
</dbReference>
<evidence type="ECO:0000313" key="2">
    <source>
        <dbReference type="Proteomes" id="UP001057402"/>
    </source>
</evidence>
<organism evidence="1 2">
    <name type="scientific">Melastoma candidum</name>
    <dbReference type="NCBI Taxonomy" id="119954"/>
    <lineage>
        <taxon>Eukaryota</taxon>
        <taxon>Viridiplantae</taxon>
        <taxon>Streptophyta</taxon>
        <taxon>Embryophyta</taxon>
        <taxon>Tracheophyta</taxon>
        <taxon>Spermatophyta</taxon>
        <taxon>Magnoliopsida</taxon>
        <taxon>eudicotyledons</taxon>
        <taxon>Gunneridae</taxon>
        <taxon>Pentapetalae</taxon>
        <taxon>rosids</taxon>
        <taxon>malvids</taxon>
        <taxon>Myrtales</taxon>
        <taxon>Melastomataceae</taxon>
        <taxon>Melastomatoideae</taxon>
        <taxon>Melastomateae</taxon>
        <taxon>Melastoma</taxon>
    </lineage>
</organism>
<comment type="caution">
    <text evidence="1">The sequence shown here is derived from an EMBL/GenBank/DDBJ whole genome shotgun (WGS) entry which is preliminary data.</text>
</comment>
<sequence length="115" mass="13140">MLPLRYSFSHYGLQPIVSRTYQEKGVLSSGKLVSIRLPALLNKQLIDDCEFITHLGKLVKLPCIPNVDDITKKYLDYRMKKDGSVADSVGEIMKGLQCYFDKALPIMLLYNTERQ</sequence>
<dbReference type="EMBL" id="CM042880">
    <property type="protein sequence ID" value="KAI4388635.1"/>
    <property type="molecule type" value="Genomic_DNA"/>
</dbReference>
<protein>
    <submittedName>
        <fullName evidence="1">Uncharacterized protein</fullName>
    </submittedName>
</protein>